<dbReference type="Proteomes" id="UP001176961">
    <property type="component" value="Unassembled WGS sequence"/>
</dbReference>
<feature type="transmembrane region" description="Helical" evidence="1">
    <location>
        <begin position="121"/>
        <end position="139"/>
    </location>
</feature>
<keyword evidence="1" id="KW-0472">Membrane</keyword>
<keyword evidence="1" id="KW-0812">Transmembrane</keyword>
<evidence type="ECO:0000313" key="2">
    <source>
        <dbReference type="EMBL" id="CAJ0595693.1"/>
    </source>
</evidence>
<accession>A0AA36GP88</accession>
<proteinExistence type="predicted"/>
<keyword evidence="1" id="KW-1133">Transmembrane helix</keyword>
<feature type="transmembrane region" description="Helical" evidence="1">
    <location>
        <begin position="81"/>
        <end position="106"/>
    </location>
</feature>
<evidence type="ECO:0000313" key="3">
    <source>
        <dbReference type="Proteomes" id="UP001176961"/>
    </source>
</evidence>
<dbReference type="EMBL" id="CATQJL010000112">
    <property type="protein sequence ID" value="CAJ0595693.1"/>
    <property type="molecule type" value="Genomic_DNA"/>
</dbReference>
<evidence type="ECO:0000256" key="1">
    <source>
        <dbReference type="SAM" id="Phobius"/>
    </source>
</evidence>
<name>A0AA36GP88_CYLNA</name>
<dbReference type="AlphaFoldDB" id="A0AA36GP88"/>
<protein>
    <submittedName>
        <fullName evidence="2">Uncharacterized protein</fullName>
    </submittedName>
</protein>
<organism evidence="2 3">
    <name type="scientific">Cylicocyclus nassatus</name>
    <name type="common">Nematode worm</name>
    <dbReference type="NCBI Taxonomy" id="53992"/>
    <lineage>
        <taxon>Eukaryota</taxon>
        <taxon>Metazoa</taxon>
        <taxon>Ecdysozoa</taxon>
        <taxon>Nematoda</taxon>
        <taxon>Chromadorea</taxon>
        <taxon>Rhabditida</taxon>
        <taxon>Rhabditina</taxon>
        <taxon>Rhabditomorpha</taxon>
        <taxon>Strongyloidea</taxon>
        <taxon>Strongylidae</taxon>
        <taxon>Cylicocyclus</taxon>
    </lineage>
</organism>
<feature type="transmembrane region" description="Helical" evidence="1">
    <location>
        <begin position="49"/>
        <end position="69"/>
    </location>
</feature>
<sequence>MLLLWILVVSSSLPYLLLPNAVVFASGPGGVIILSAGVLADYAASQNVVINLITILTCTFCYVACYLRIRDPQNGYRVVDRSLFFCALFSSLPFCAEVVRCLLALATFEVKNGLYEISLELWYYLAEVLATSSVWIQLLTNRSVRSILLDRRGPHPQSYGTALAVI</sequence>
<keyword evidence="3" id="KW-1185">Reference proteome</keyword>
<comment type="caution">
    <text evidence="2">The sequence shown here is derived from an EMBL/GenBank/DDBJ whole genome shotgun (WGS) entry which is preliminary data.</text>
</comment>
<reference evidence="2" key="1">
    <citation type="submission" date="2023-07" db="EMBL/GenBank/DDBJ databases">
        <authorList>
            <consortium name="CYATHOMIX"/>
        </authorList>
    </citation>
    <scope>NUCLEOTIDE SEQUENCE</scope>
    <source>
        <strain evidence="2">N/A</strain>
    </source>
</reference>
<gene>
    <name evidence="2" type="ORF">CYNAS_LOCUS7676</name>
</gene>